<dbReference type="OrthoDB" id="9803968at2"/>
<dbReference type="RefSeq" id="WP_085867045.1">
    <property type="nucleotide sequence ID" value="NZ_FWFQ01000002.1"/>
</dbReference>
<dbReference type="Proteomes" id="UP000193409">
    <property type="component" value="Unassembled WGS sequence"/>
</dbReference>
<dbReference type="GO" id="GO:0031956">
    <property type="term" value="F:medium-chain fatty acid-CoA ligase activity"/>
    <property type="evidence" value="ECO:0007669"/>
    <property type="project" value="TreeGrafter"/>
</dbReference>
<dbReference type="InterPro" id="IPR020845">
    <property type="entry name" value="AMP-binding_CS"/>
</dbReference>
<gene>
    <name evidence="12" type="ORF">PSA7680_00473</name>
</gene>
<dbReference type="Pfam" id="PF13193">
    <property type="entry name" value="AMP-binding_C"/>
    <property type="match status" value="1"/>
</dbReference>
<dbReference type="Gene3D" id="3.30.300.30">
    <property type="match status" value="1"/>
</dbReference>
<protein>
    <recommendedName>
        <fullName evidence="9">3-methylmercaptopropionyl-CoA ligase</fullName>
        <ecNumber evidence="8">6.2.1.44</ecNumber>
    </recommendedName>
</protein>
<dbReference type="GO" id="GO:0046872">
    <property type="term" value="F:metal ion binding"/>
    <property type="evidence" value="ECO:0007669"/>
    <property type="project" value="UniProtKB-KW"/>
</dbReference>
<dbReference type="SUPFAM" id="SSF56801">
    <property type="entry name" value="Acetyl-CoA synthetase-like"/>
    <property type="match status" value="1"/>
</dbReference>
<evidence type="ECO:0000256" key="5">
    <source>
        <dbReference type="ARBA" id="ARBA00022723"/>
    </source>
</evidence>
<evidence type="ECO:0000256" key="4">
    <source>
        <dbReference type="ARBA" id="ARBA00022598"/>
    </source>
</evidence>
<evidence type="ECO:0000256" key="2">
    <source>
        <dbReference type="ARBA" id="ARBA00006432"/>
    </source>
</evidence>
<reference evidence="12 13" key="1">
    <citation type="submission" date="2017-03" db="EMBL/GenBank/DDBJ databases">
        <authorList>
            <person name="Afonso C.L."/>
            <person name="Miller P.J."/>
            <person name="Scott M.A."/>
            <person name="Spackman E."/>
            <person name="Goraichik I."/>
            <person name="Dimitrov K.M."/>
            <person name="Suarez D.L."/>
            <person name="Swayne D.E."/>
        </authorList>
    </citation>
    <scope>NUCLEOTIDE SEQUENCE [LARGE SCALE GENOMIC DNA]</scope>
    <source>
        <strain evidence="12 13">CECT 7680</strain>
    </source>
</reference>
<dbReference type="EC" id="6.2.1.44" evidence="8"/>
<dbReference type="PANTHER" id="PTHR43201:SF5">
    <property type="entry name" value="MEDIUM-CHAIN ACYL-COA LIGASE ACSF2, MITOCHONDRIAL"/>
    <property type="match status" value="1"/>
</dbReference>
<evidence type="ECO:0000259" key="11">
    <source>
        <dbReference type="Pfam" id="PF13193"/>
    </source>
</evidence>
<feature type="domain" description="AMP-dependent synthetase/ligase" evidence="10">
    <location>
        <begin position="11"/>
        <end position="357"/>
    </location>
</feature>
<accession>A0A1Y5RFY2</accession>
<comment type="catalytic activity">
    <reaction evidence="7">
        <text>3-(methylsulfanyl)propanoate + ATP + CoA = 3-(methylsulfanyl)propanoyl-CoA + AMP + diphosphate</text>
        <dbReference type="Rhea" id="RHEA:43052"/>
        <dbReference type="ChEBI" id="CHEBI:30616"/>
        <dbReference type="ChEBI" id="CHEBI:33019"/>
        <dbReference type="ChEBI" id="CHEBI:49016"/>
        <dbReference type="ChEBI" id="CHEBI:57287"/>
        <dbReference type="ChEBI" id="CHEBI:82815"/>
        <dbReference type="ChEBI" id="CHEBI:456215"/>
        <dbReference type="EC" id="6.2.1.44"/>
    </reaction>
    <physiologicalReaction direction="left-to-right" evidence="7">
        <dbReference type="Rhea" id="RHEA:43053"/>
    </physiologicalReaction>
</comment>
<keyword evidence="6" id="KW-0460">Magnesium</keyword>
<evidence type="ECO:0000256" key="7">
    <source>
        <dbReference type="ARBA" id="ARBA00051915"/>
    </source>
</evidence>
<keyword evidence="5" id="KW-0479">Metal-binding</keyword>
<dbReference type="PROSITE" id="PS00455">
    <property type="entry name" value="AMP_BINDING"/>
    <property type="match status" value="1"/>
</dbReference>
<comment type="similarity">
    <text evidence="2">Belongs to the ATP-dependent AMP-binding enzyme family.</text>
</comment>
<evidence type="ECO:0000256" key="6">
    <source>
        <dbReference type="ARBA" id="ARBA00022842"/>
    </source>
</evidence>
<dbReference type="EMBL" id="FWFQ01000002">
    <property type="protein sequence ID" value="SLN16625.1"/>
    <property type="molecule type" value="Genomic_DNA"/>
</dbReference>
<name>A0A1Y5RFY2_9RHOB</name>
<dbReference type="AlphaFoldDB" id="A0A1Y5RFY2"/>
<organism evidence="12 13">
    <name type="scientific">Pseudoruegeria aquimaris</name>
    <dbReference type="NCBI Taxonomy" id="393663"/>
    <lineage>
        <taxon>Bacteria</taxon>
        <taxon>Pseudomonadati</taxon>
        <taxon>Pseudomonadota</taxon>
        <taxon>Alphaproteobacteria</taxon>
        <taxon>Rhodobacterales</taxon>
        <taxon>Roseobacteraceae</taxon>
        <taxon>Pseudoruegeria</taxon>
    </lineage>
</organism>
<dbReference type="FunFam" id="3.30.300.30:FF:000008">
    <property type="entry name" value="2,3-dihydroxybenzoate-AMP ligase"/>
    <property type="match status" value="1"/>
</dbReference>
<dbReference type="Gene3D" id="3.40.50.12780">
    <property type="entry name" value="N-terminal domain of ligase-like"/>
    <property type="match status" value="1"/>
</dbReference>
<evidence type="ECO:0000256" key="3">
    <source>
        <dbReference type="ARBA" id="ARBA00011738"/>
    </source>
</evidence>
<evidence type="ECO:0000256" key="1">
    <source>
        <dbReference type="ARBA" id="ARBA00001946"/>
    </source>
</evidence>
<keyword evidence="4 12" id="KW-0436">Ligase</keyword>
<dbReference type="PANTHER" id="PTHR43201">
    <property type="entry name" value="ACYL-COA SYNTHETASE"/>
    <property type="match status" value="1"/>
</dbReference>
<dbReference type="InterPro" id="IPR042099">
    <property type="entry name" value="ANL_N_sf"/>
</dbReference>
<evidence type="ECO:0000256" key="8">
    <source>
        <dbReference type="ARBA" id="ARBA00066616"/>
    </source>
</evidence>
<evidence type="ECO:0000256" key="9">
    <source>
        <dbReference type="ARBA" id="ARBA00067668"/>
    </source>
</evidence>
<evidence type="ECO:0000259" key="10">
    <source>
        <dbReference type="Pfam" id="PF00501"/>
    </source>
</evidence>
<keyword evidence="13" id="KW-1185">Reference proteome</keyword>
<dbReference type="InterPro" id="IPR045851">
    <property type="entry name" value="AMP-bd_C_sf"/>
</dbReference>
<dbReference type="GO" id="GO:0006631">
    <property type="term" value="P:fatty acid metabolic process"/>
    <property type="evidence" value="ECO:0007669"/>
    <property type="project" value="TreeGrafter"/>
</dbReference>
<comment type="cofactor">
    <cofactor evidence="1">
        <name>Mg(2+)</name>
        <dbReference type="ChEBI" id="CHEBI:18420"/>
    </cofactor>
</comment>
<evidence type="ECO:0000313" key="13">
    <source>
        <dbReference type="Proteomes" id="UP000193409"/>
    </source>
</evidence>
<dbReference type="InterPro" id="IPR000873">
    <property type="entry name" value="AMP-dep_synth/lig_dom"/>
</dbReference>
<feature type="domain" description="AMP-binding enzyme C-terminal" evidence="11">
    <location>
        <begin position="408"/>
        <end position="483"/>
    </location>
</feature>
<dbReference type="Pfam" id="PF00501">
    <property type="entry name" value="AMP-binding"/>
    <property type="match status" value="1"/>
</dbReference>
<dbReference type="InterPro" id="IPR025110">
    <property type="entry name" value="AMP-bd_C"/>
</dbReference>
<comment type="subunit">
    <text evidence="3">Homodimer.</text>
</comment>
<proteinExistence type="inferred from homology"/>
<sequence length="496" mass="53463">MFDQIPDMAAKRAELSPNGLAFHDTSSARDWSFGQINDAANAVAAGLSGLGLSEGDRVAILCQNSAEFFITLFACQKTGIILCPLNWRQPAPELVETLQQVGVSILLADAGFQEVAAETAKGVNVPLLTIEDDLAAWIARGGPKLAAPIPSDRPWYLLFTSGTTGLPKSVIQTAGMAWANTINIGQAIDIASTDRSACFLPLFHTAGINLYTLPIFLSGGSSTIFPKFDLDAIRDLIASGQINQFFAVPAVYQALSLAPWIDELDWHGIRCGCGGAPLSEPLIRFFADRGVKVLNGMGMTETGPTVFLMDPAHAEQKIGSVGKPQILTQVRLSGVPDGEEGVGELHIKGPGVTPGYFGNPDATASTFTEDGWLRTGDVARRDKDGYYYIVDRIKDMYISGGENVYPAEVERVLHSHPAVLEAAVIGVPDDRWGEVGAAFILLRPERTLDAEDLRSWCRERMAGYKAPAYVRVVADFPRTAAGKIRKPDLVEAFCHD</sequence>
<evidence type="ECO:0000313" key="12">
    <source>
        <dbReference type="EMBL" id="SLN16625.1"/>
    </source>
</evidence>